<keyword evidence="1" id="KW-0547">Nucleotide-binding</keyword>
<sequence>VKPSAISPLPFTVLGGFLGAGKTTMLNHLLENAGGTRFAVLVNDFGELNIDERLITRHDGETIALANGCMCCSMADGFISTLSTVMDRADQFDQLVVEASGVSNPRRIMDIATLDPGLIANGSIVLVDASQLLIQLGDTLIEDAVVTQLKEADILVINKTGLVDCETLEQVAAVLARINPDCPTVTSDRQSLAPEVLLGVSELQVERSTKQSAPRNAGGKNVPHTSDPAHGQFRSCVLRQEKSIDRSAFDSWAESLPPAVLRGKGFVVFSDAPDQHWLWQKVGRSSRLEPGKGDPVADSTAVLIGTRAMPIDTDPSITGPFRPVN</sequence>
<feature type="region of interest" description="Disordered" evidence="6">
    <location>
        <begin position="206"/>
        <end position="230"/>
    </location>
</feature>
<reference evidence="9" key="1">
    <citation type="submission" date="2018-05" db="EMBL/GenBank/DDBJ databases">
        <authorList>
            <person name="Lanie J.A."/>
            <person name="Ng W.-L."/>
            <person name="Kazmierczak K.M."/>
            <person name="Andrzejewski T.M."/>
            <person name="Davidsen T.M."/>
            <person name="Wayne K.J."/>
            <person name="Tettelin H."/>
            <person name="Glass J.I."/>
            <person name="Rusch D."/>
            <person name="Podicherti R."/>
            <person name="Tsui H.-C.T."/>
            <person name="Winkler M.E."/>
        </authorList>
    </citation>
    <scope>NUCLEOTIDE SEQUENCE</scope>
</reference>
<feature type="domain" description="CobW C-terminal" evidence="8">
    <location>
        <begin position="233"/>
        <end position="306"/>
    </location>
</feature>
<evidence type="ECO:0000313" key="9">
    <source>
        <dbReference type="EMBL" id="SVA86185.1"/>
    </source>
</evidence>
<accession>A0A381ZA65</accession>
<proteinExistence type="inferred from homology"/>
<dbReference type="AlphaFoldDB" id="A0A381ZA65"/>
<dbReference type="Pfam" id="PF02492">
    <property type="entry name" value="cobW"/>
    <property type="match status" value="1"/>
</dbReference>
<evidence type="ECO:0000256" key="1">
    <source>
        <dbReference type="ARBA" id="ARBA00022741"/>
    </source>
</evidence>
<dbReference type="InterPro" id="IPR051316">
    <property type="entry name" value="Zinc-reg_GTPase_activator"/>
</dbReference>
<protein>
    <recommendedName>
        <fullName evidence="10">CobW C-terminal domain-containing protein</fullName>
    </recommendedName>
</protein>
<dbReference type="SUPFAM" id="SSF52540">
    <property type="entry name" value="P-loop containing nucleoside triphosphate hydrolases"/>
    <property type="match status" value="1"/>
</dbReference>
<evidence type="ECO:0000256" key="4">
    <source>
        <dbReference type="ARBA" id="ARBA00034320"/>
    </source>
</evidence>
<gene>
    <name evidence="9" type="ORF">METZ01_LOCUS139039</name>
</gene>
<dbReference type="SUPFAM" id="SSF90002">
    <property type="entry name" value="Hypothetical protein YjiA, C-terminal domain"/>
    <property type="match status" value="1"/>
</dbReference>
<feature type="non-terminal residue" evidence="9">
    <location>
        <position position="1"/>
    </location>
</feature>
<evidence type="ECO:0008006" key="10">
    <source>
        <dbReference type="Google" id="ProtNLM"/>
    </source>
</evidence>
<dbReference type="GO" id="GO:0016787">
    <property type="term" value="F:hydrolase activity"/>
    <property type="evidence" value="ECO:0007669"/>
    <property type="project" value="UniProtKB-KW"/>
</dbReference>
<comment type="catalytic activity">
    <reaction evidence="5">
        <text>GTP + H2O = GDP + phosphate + H(+)</text>
        <dbReference type="Rhea" id="RHEA:19669"/>
        <dbReference type="ChEBI" id="CHEBI:15377"/>
        <dbReference type="ChEBI" id="CHEBI:15378"/>
        <dbReference type="ChEBI" id="CHEBI:37565"/>
        <dbReference type="ChEBI" id="CHEBI:43474"/>
        <dbReference type="ChEBI" id="CHEBI:58189"/>
    </reaction>
    <physiologicalReaction direction="left-to-right" evidence="5">
        <dbReference type="Rhea" id="RHEA:19670"/>
    </physiologicalReaction>
</comment>
<comment type="similarity">
    <text evidence="4">Belongs to the SIMIBI class G3E GTPase family. ZNG1 subfamily.</text>
</comment>
<evidence type="ECO:0000259" key="8">
    <source>
        <dbReference type="Pfam" id="PF07683"/>
    </source>
</evidence>
<dbReference type="InterPro" id="IPR003495">
    <property type="entry name" value="CobW/HypB/UreG_nucleotide-bd"/>
</dbReference>
<evidence type="ECO:0000256" key="6">
    <source>
        <dbReference type="SAM" id="MobiDB-lite"/>
    </source>
</evidence>
<dbReference type="CDD" id="cd03112">
    <property type="entry name" value="CobW-like"/>
    <property type="match status" value="1"/>
</dbReference>
<keyword evidence="2" id="KW-0378">Hydrolase</keyword>
<dbReference type="InterPro" id="IPR027417">
    <property type="entry name" value="P-loop_NTPase"/>
</dbReference>
<feature type="domain" description="CobW/HypB/UreG nucleotide-binding" evidence="7">
    <location>
        <begin position="10"/>
        <end position="184"/>
    </location>
</feature>
<dbReference type="GO" id="GO:0000166">
    <property type="term" value="F:nucleotide binding"/>
    <property type="evidence" value="ECO:0007669"/>
    <property type="project" value="UniProtKB-KW"/>
</dbReference>
<organism evidence="9">
    <name type="scientific">marine metagenome</name>
    <dbReference type="NCBI Taxonomy" id="408172"/>
    <lineage>
        <taxon>unclassified sequences</taxon>
        <taxon>metagenomes</taxon>
        <taxon>ecological metagenomes</taxon>
    </lineage>
</organism>
<dbReference type="Pfam" id="PF07683">
    <property type="entry name" value="CobW_C"/>
    <property type="match status" value="1"/>
</dbReference>
<evidence type="ECO:0000256" key="3">
    <source>
        <dbReference type="ARBA" id="ARBA00023186"/>
    </source>
</evidence>
<evidence type="ECO:0000256" key="2">
    <source>
        <dbReference type="ARBA" id="ARBA00022801"/>
    </source>
</evidence>
<dbReference type="EMBL" id="UINC01020550">
    <property type="protein sequence ID" value="SVA86185.1"/>
    <property type="molecule type" value="Genomic_DNA"/>
</dbReference>
<dbReference type="PANTHER" id="PTHR13748">
    <property type="entry name" value="COBW-RELATED"/>
    <property type="match status" value="1"/>
</dbReference>
<evidence type="ECO:0000256" key="5">
    <source>
        <dbReference type="ARBA" id="ARBA00049117"/>
    </source>
</evidence>
<evidence type="ECO:0000259" key="7">
    <source>
        <dbReference type="Pfam" id="PF02492"/>
    </source>
</evidence>
<keyword evidence="3" id="KW-0143">Chaperone</keyword>
<dbReference type="InterPro" id="IPR011629">
    <property type="entry name" value="CobW-like_C"/>
</dbReference>
<name>A0A381ZA65_9ZZZZ</name>
<dbReference type="Gene3D" id="3.40.50.300">
    <property type="entry name" value="P-loop containing nucleotide triphosphate hydrolases"/>
    <property type="match status" value="1"/>
</dbReference>
<dbReference type="InterPro" id="IPR036627">
    <property type="entry name" value="CobW-likC_sf"/>
</dbReference>
<dbReference type="Gene3D" id="3.30.1220.10">
    <property type="entry name" value="CobW-like, C-terminal domain"/>
    <property type="match status" value="1"/>
</dbReference>